<accession>A0A5M9JUH7</accession>
<organism evidence="1 2">
    <name type="scientific">Monilinia fructicola</name>
    <name type="common">Brown rot fungus</name>
    <name type="synonym">Ciboria fructicola</name>
    <dbReference type="NCBI Taxonomy" id="38448"/>
    <lineage>
        <taxon>Eukaryota</taxon>
        <taxon>Fungi</taxon>
        <taxon>Dikarya</taxon>
        <taxon>Ascomycota</taxon>
        <taxon>Pezizomycotina</taxon>
        <taxon>Leotiomycetes</taxon>
        <taxon>Helotiales</taxon>
        <taxon>Sclerotiniaceae</taxon>
        <taxon>Monilinia</taxon>
    </lineage>
</organism>
<protein>
    <submittedName>
        <fullName evidence="1">Uncharacterized protein</fullName>
    </submittedName>
</protein>
<dbReference type="AlphaFoldDB" id="A0A5M9JUH7"/>
<evidence type="ECO:0000313" key="2">
    <source>
        <dbReference type="Proteomes" id="UP000322873"/>
    </source>
</evidence>
<proteinExistence type="predicted"/>
<comment type="caution">
    <text evidence="1">The sequence shown here is derived from an EMBL/GenBank/DDBJ whole genome shotgun (WGS) entry which is preliminary data.</text>
</comment>
<dbReference type="Proteomes" id="UP000322873">
    <property type="component" value="Unassembled WGS sequence"/>
</dbReference>
<evidence type="ECO:0000313" key="1">
    <source>
        <dbReference type="EMBL" id="KAA8570495.1"/>
    </source>
</evidence>
<reference evidence="1 2" key="1">
    <citation type="submission" date="2019-06" db="EMBL/GenBank/DDBJ databases">
        <title>Genome Sequence of the Brown Rot Fungal Pathogen Monilinia fructicola.</title>
        <authorList>
            <person name="De Miccolis Angelini R.M."/>
            <person name="Landi L."/>
            <person name="Abate D."/>
            <person name="Pollastro S."/>
            <person name="Romanazzi G."/>
            <person name="Faretra F."/>
        </authorList>
    </citation>
    <scope>NUCLEOTIDE SEQUENCE [LARGE SCALE GENOMIC DNA]</scope>
    <source>
        <strain evidence="1 2">Mfrc123</strain>
    </source>
</reference>
<name>A0A5M9JUH7_MONFR</name>
<keyword evidence="2" id="KW-1185">Reference proteome</keyword>
<dbReference type="EMBL" id="VICG01000007">
    <property type="protein sequence ID" value="KAA8570495.1"/>
    <property type="molecule type" value="Genomic_DNA"/>
</dbReference>
<sequence length="85" mass="10120">MCLHIYLLYVLYDPKVFISALNGGHKFSGAWRLETSHNRSWQMARKPTQKWVDITLCRRRRRVDLTDITHTNQATTKQTLMNTRE</sequence>
<gene>
    <name evidence="1" type="ORF">EYC84_002764</name>
</gene>